<dbReference type="EMBL" id="QLNQ01000020">
    <property type="protein sequence ID" value="RCK65585.1"/>
    <property type="molecule type" value="Genomic_DNA"/>
</dbReference>
<protein>
    <recommendedName>
        <fullName evidence="1">Pyridoxamine 5'-phosphate oxidase Alr4036 family FMN-binding domain-containing protein</fullName>
    </recommendedName>
</protein>
<feature type="domain" description="Pyridoxamine 5'-phosphate oxidase Alr4036 family FMN-binding" evidence="1">
    <location>
        <begin position="7"/>
        <end position="100"/>
    </location>
</feature>
<dbReference type="InterPro" id="IPR012349">
    <property type="entry name" value="Split_barrel_FMN-bd"/>
</dbReference>
<dbReference type="Pfam" id="PF12766">
    <property type="entry name" value="Pyridox_oxase_2"/>
    <property type="match status" value="1"/>
</dbReference>
<dbReference type="PANTHER" id="PTHR28243">
    <property type="entry name" value="AGL049CP"/>
    <property type="match status" value="1"/>
</dbReference>
<dbReference type="AlphaFoldDB" id="A0A367YI72"/>
<reference evidence="2 3" key="1">
    <citation type="submission" date="2018-06" db="EMBL/GenBank/DDBJ databases">
        <title>Whole genome sequencing of Candida tropicalis (genome annotated by CSBL at Korea University).</title>
        <authorList>
            <person name="Ahn J."/>
        </authorList>
    </citation>
    <scope>NUCLEOTIDE SEQUENCE [LARGE SCALE GENOMIC DNA]</scope>
    <source>
        <strain evidence="2 3">ATCC 20962</strain>
    </source>
</reference>
<dbReference type="PANTHER" id="PTHR28243:SF1">
    <property type="entry name" value="PYRIDOXAMINE 5'-PHOSPHATE OXIDASE ALR4036 FAMILY FMN-BINDING DOMAIN-CONTAINING PROTEIN"/>
    <property type="match status" value="1"/>
</dbReference>
<dbReference type="OrthoDB" id="5394411at2759"/>
<comment type="caution">
    <text evidence="2">The sequence shown here is derived from an EMBL/GenBank/DDBJ whole genome shotgun (WGS) entry which is preliminary data.</text>
</comment>
<dbReference type="Proteomes" id="UP000253472">
    <property type="component" value="Unassembled WGS sequence"/>
</dbReference>
<evidence type="ECO:0000313" key="2">
    <source>
        <dbReference type="EMBL" id="RCK65585.1"/>
    </source>
</evidence>
<accession>A0A367YI72</accession>
<proteinExistence type="predicted"/>
<dbReference type="SUPFAM" id="SSF50475">
    <property type="entry name" value="FMN-binding split barrel"/>
    <property type="match status" value="1"/>
</dbReference>
<dbReference type="GO" id="GO:0010181">
    <property type="term" value="F:FMN binding"/>
    <property type="evidence" value="ECO:0007669"/>
    <property type="project" value="InterPro"/>
</dbReference>
<name>A0A367YI72_9ASCO</name>
<dbReference type="Gene3D" id="2.30.110.10">
    <property type="entry name" value="Electron Transport, Fmn-binding Protein, Chain A"/>
    <property type="match status" value="1"/>
</dbReference>
<evidence type="ECO:0000313" key="3">
    <source>
        <dbReference type="Proteomes" id="UP000253472"/>
    </source>
</evidence>
<organism evidence="2 3">
    <name type="scientific">Candida viswanathii</name>
    <dbReference type="NCBI Taxonomy" id="5486"/>
    <lineage>
        <taxon>Eukaryota</taxon>
        <taxon>Fungi</taxon>
        <taxon>Dikarya</taxon>
        <taxon>Ascomycota</taxon>
        <taxon>Saccharomycotina</taxon>
        <taxon>Pichiomycetes</taxon>
        <taxon>Debaryomycetaceae</taxon>
        <taxon>Candida/Lodderomyces clade</taxon>
        <taxon>Candida</taxon>
    </lineage>
</organism>
<sequence>MWQFSLQQCIQDELHKTGNVPPYTTFQLATIDTDSGYPSNRTVVFRGWLFDNIDTSVITFTTDKRMQKYQELLKNDKFEAVFYFPHLKKQFRLRGRAQIIDEDHKPILSGFAQSFIPRNNSFDSLTISYVSPSGDQWKDEIQRQWNNLSKNMKKSFIKPPPKEGLNGNNAKLISSIHRGVDGKHEDYGMKNFAVIGLFVEYVDYCDLDKDRRYIYQLDENQQWNEDEVCP</sequence>
<dbReference type="STRING" id="5486.A0A367YI72"/>
<dbReference type="InterPro" id="IPR024624">
    <property type="entry name" value="Pyridox_Oxase_Alr4036_FMN-bd"/>
</dbReference>
<evidence type="ECO:0000259" key="1">
    <source>
        <dbReference type="Pfam" id="PF12766"/>
    </source>
</evidence>
<gene>
    <name evidence="2" type="ORF">Cantr_01026</name>
</gene>
<keyword evidence="3" id="KW-1185">Reference proteome</keyword>